<gene>
    <name evidence="1" type="ORF">LCGC14_3084580</name>
</gene>
<dbReference type="Gene3D" id="3.90.1640.10">
    <property type="entry name" value="inorganic pyrophosphatase (n-terminal core)"/>
    <property type="match status" value="1"/>
</dbReference>
<comment type="caution">
    <text evidence="1">The sequence shown here is derived from an EMBL/GenBank/DDBJ whole genome shotgun (WGS) entry which is preliminary data.</text>
</comment>
<proteinExistence type="predicted"/>
<evidence type="ECO:0008006" key="2">
    <source>
        <dbReference type="Google" id="ProtNLM"/>
    </source>
</evidence>
<dbReference type="EMBL" id="LAZR01065984">
    <property type="protein sequence ID" value="KKK54455.1"/>
    <property type="molecule type" value="Genomic_DNA"/>
</dbReference>
<organism evidence="1">
    <name type="scientific">marine sediment metagenome</name>
    <dbReference type="NCBI Taxonomy" id="412755"/>
    <lineage>
        <taxon>unclassified sequences</taxon>
        <taxon>metagenomes</taxon>
        <taxon>ecological metagenomes</taxon>
    </lineage>
</organism>
<dbReference type="SUPFAM" id="SSF64182">
    <property type="entry name" value="DHH phosphoesterases"/>
    <property type="match status" value="1"/>
</dbReference>
<dbReference type="InterPro" id="IPR038763">
    <property type="entry name" value="DHH_sf"/>
</dbReference>
<sequence>MKAGIATIAEKNRIINNIIKAITSRDNFLLIGHKNPDEDCIASMVAFGLLLSKFSKSAYLVIRSEIHQHFQ</sequence>
<dbReference type="AlphaFoldDB" id="A0A0F8X0X7"/>
<reference evidence="1" key="1">
    <citation type="journal article" date="2015" name="Nature">
        <title>Complex archaea that bridge the gap between prokaryotes and eukaryotes.</title>
        <authorList>
            <person name="Spang A."/>
            <person name="Saw J.H."/>
            <person name="Jorgensen S.L."/>
            <person name="Zaremba-Niedzwiedzka K."/>
            <person name="Martijn J."/>
            <person name="Lind A.E."/>
            <person name="van Eijk R."/>
            <person name="Schleper C."/>
            <person name="Guy L."/>
            <person name="Ettema T.J."/>
        </authorList>
    </citation>
    <scope>NUCLEOTIDE SEQUENCE</scope>
</reference>
<accession>A0A0F8X0X7</accession>
<name>A0A0F8X0X7_9ZZZZ</name>
<protein>
    <recommendedName>
        <fullName evidence="2">DDH domain-containing protein</fullName>
    </recommendedName>
</protein>
<evidence type="ECO:0000313" key="1">
    <source>
        <dbReference type="EMBL" id="KKK54455.1"/>
    </source>
</evidence>